<protein>
    <submittedName>
        <fullName evidence="1">Uncharacterized protein</fullName>
    </submittedName>
</protein>
<name>A0A8J6KJB7_ELECQ</name>
<evidence type="ECO:0000313" key="2">
    <source>
        <dbReference type="Proteomes" id="UP000770717"/>
    </source>
</evidence>
<reference evidence="1" key="1">
    <citation type="thesis" date="2020" institute="ProQuest LLC" country="789 East Eisenhower Parkway, Ann Arbor, MI, USA">
        <title>Comparative Genomics and Chromosome Evolution.</title>
        <authorList>
            <person name="Mudd A.B."/>
        </authorList>
    </citation>
    <scope>NUCLEOTIDE SEQUENCE</scope>
    <source>
        <strain evidence="1">HN-11 Male</strain>
        <tissue evidence="1">Kidney and liver</tissue>
    </source>
</reference>
<keyword evidence="2" id="KW-1185">Reference proteome</keyword>
<dbReference type="Proteomes" id="UP000770717">
    <property type="component" value="Unassembled WGS sequence"/>
</dbReference>
<accession>A0A8J6KJB7</accession>
<sequence length="91" mass="10384">MYERLWPSYGCLSTRGFGHPMVASVLVLPYFLPLSNLKFKWETETPATLLVPFNTSHTASIRYVINLTGIKLYPFLQKLAFTSPVQKGKNF</sequence>
<dbReference type="EMBL" id="WNTK01000001">
    <property type="protein sequence ID" value="KAG9494301.1"/>
    <property type="molecule type" value="Genomic_DNA"/>
</dbReference>
<organism evidence="1 2">
    <name type="scientific">Eleutherodactylus coqui</name>
    <name type="common">Puerto Rican coqui</name>
    <dbReference type="NCBI Taxonomy" id="57060"/>
    <lineage>
        <taxon>Eukaryota</taxon>
        <taxon>Metazoa</taxon>
        <taxon>Chordata</taxon>
        <taxon>Craniata</taxon>
        <taxon>Vertebrata</taxon>
        <taxon>Euteleostomi</taxon>
        <taxon>Amphibia</taxon>
        <taxon>Batrachia</taxon>
        <taxon>Anura</taxon>
        <taxon>Neobatrachia</taxon>
        <taxon>Hyloidea</taxon>
        <taxon>Eleutherodactylidae</taxon>
        <taxon>Eleutherodactylinae</taxon>
        <taxon>Eleutherodactylus</taxon>
        <taxon>Eleutherodactylus</taxon>
    </lineage>
</organism>
<proteinExistence type="predicted"/>
<evidence type="ECO:0000313" key="1">
    <source>
        <dbReference type="EMBL" id="KAG9494301.1"/>
    </source>
</evidence>
<gene>
    <name evidence="1" type="ORF">GDO78_001915</name>
</gene>
<comment type="caution">
    <text evidence="1">The sequence shown here is derived from an EMBL/GenBank/DDBJ whole genome shotgun (WGS) entry which is preliminary data.</text>
</comment>
<dbReference type="AlphaFoldDB" id="A0A8J6KJB7"/>